<dbReference type="EMBL" id="SLWF01000016">
    <property type="protein sequence ID" value="TCN83069.1"/>
    <property type="molecule type" value="Genomic_DNA"/>
</dbReference>
<accession>A0A4R2FCT7</accession>
<dbReference type="GO" id="GO:0005886">
    <property type="term" value="C:plasma membrane"/>
    <property type="evidence" value="ECO:0007669"/>
    <property type="project" value="TreeGrafter"/>
</dbReference>
<dbReference type="InterPro" id="IPR008523">
    <property type="entry name" value="DUF805"/>
</dbReference>
<name>A0A4R2FCT7_9GAMM</name>
<organism evidence="2 3">
    <name type="scientific">Shewanella fodinae</name>
    <dbReference type="NCBI Taxonomy" id="552357"/>
    <lineage>
        <taxon>Bacteria</taxon>
        <taxon>Pseudomonadati</taxon>
        <taxon>Pseudomonadota</taxon>
        <taxon>Gammaproteobacteria</taxon>
        <taxon>Alteromonadales</taxon>
        <taxon>Shewanellaceae</taxon>
        <taxon>Shewanella</taxon>
    </lineage>
</organism>
<feature type="transmembrane region" description="Helical" evidence="1">
    <location>
        <begin position="77"/>
        <end position="96"/>
    </location>
</feature>
<dbReference type="RefSeq" id="WP_133039278.1">
    <property type="nucleotide sequence ID" value="NZ_SLWF01000016.1"/>
</dbReference>
<protein>
    <submittedName>
        <fullName evidence="2">Uncharacterized membrane protein YhaH (DUF805 family)</fullName>
    </submittedName>
</protein>
<reference evidence="2 3" key="1">
    <citation type="submission" date="2019-03" db="EMBL/GenBank/DDBJ databases">
        <title>Freshwater and sediment microbial communities from various areas in North America, analyzing microbe dynamics in response to fracking.</title>
        <authorList>
            <person name="Lamendella R."/>
        </authorList>
    </citation>
    <scope>NUCLEOTIDE SEQUENCE [LARGE SCALE GENOMIC DNA]</scope>
    <source>
        <strain evidence="2 3">74A</strain>
    </source>
</reference>
<dbReference type="Pfam" id="PF05656">
    <property type="entry name" value="DUF805"/>
    <property type="match status" value="1"/>
</dbReference>
<sequence>MDYFLEPIRRYADFTGRCRRRNFWMYVLIYNIISLIISAIDVAGNSKWLGIVYGLALLLPSLAVTARRLHDTGRSGWWQLIWLIPIVGWIVLIVFLCQDSDAGENEYGSNPKALDVAIE</sequence>
<dbReference type="OrthoDB" id="9812349at2"/>
<proteinExistence type="predicted"/>
<dbReference type="PANTHER" id="PTHR34980:SF2">
    <property type="entry name" value="INNER MEMBRANE PROTEIN YHAH-RELATED"/>
    <property type="match status" value="1"/>
</dbReference>
<keyword evidence="1" id="KW-1133">Transmembrane helix</keyword>
<keyword evidence="3" id="KW-1185">Reference proteome</keyword>
<feature type="transmembrane region" description="Helical" evidence="1">
    <location>
        <begin position="23"/>
        <end position="42"/>
    </location>
</feature>
<keyword evidence="1" id="KW-0472">Membrane</keyword>
<keyword evidence="1" id="KW-0812">Transmembrane</keyword>
<evidence type="ECO:0000256" key="1">
    <source>
        <dbReference type="SAM" id="Phobius"/>
    </source>
</evidence>
<feature type="transmembrane region" description="Helical" evidence="1">
    <location>
        <begin position="48"/>
        <end position="65"/>
    </location>
</feature>
<dbReference type="AlphaFoldDB" id="A0A4R2FCT7"/>
<dbReference type="PANTHER" id="PTHR34980">
    <property type="entry name" value="INNER MEMBRANE PROTEIN-RELATED-RELATED"/>
    <property type="match status" value="1"/>
</dbReference>
<dbReference type="Proteomes" id="UP000294832">
    <property type="component" value="Unassembled WGS sequence"/>
</dbReference>
<evidence type="ECO:0000313" key="2">
    <source>
        <dbReference type="EMBL" id="TCN83069.1"/>
    </source>
</evidence>
<evidence type="ECO:0000313" key="3">
    <source>
        <dbReference type="Proteomes" id="UP000294832"/>
    </source>
</evidence>
<comment type="caution">
    <text evidence="2">The sequence shown here is derived from an EMBL/GenBank/DDBJ whole genome shotgun (WGS) entry which is preliminary data.</text>
</comment>
<gene>
    <name evidence="2" type="ORF">EDC91_11649</name>
</gene>